<evidence type="ECO:0000313" key="2">
    <source>
        <dbReference type="EMBL" id="MBL0743094.1"/>
    </source>
</evidence>
<evidence type="ECO:0008006" key="4">
    <source>
        <dbReference type="Google" id="ProtNLM"/>
    </source>
</evidence>
<name>A0ABS1KUK1_9BACT</name>
<organism evidence="2 3">
    <name type="scientific">Chryseolinea lacunae</name>
    <dbReference type="NCBI Taxonomy" id="2801331"/>
    <lineage>
        <taxon>Bacteria</taxon>
        <taxon>Pseudomonadati</taxon>
        <taxon>Bacteroidota</taxon>
        <taxon>Cytophagia</taxon>
        <taxon>Cytophagales</taxon>
        <taxon>Fulvivirgaceae</taxon>
        <taxon>Chryseolinea</taxon>
    </lineage>
</organism>
<feature type="signal peptide" evidence="1">
    <location>
        <begin position="1"/>
        <end position="24"/>
    </location>
</feature>
<proteinExistence type="predicted"/>
<dbReference type="Proteomes" id="UP000613030">
    <property type="component" value="Unassembled WGS sequence"/>
</dbReference>
<accession>A0ABS1KUK1</accession>
<dbReference type="EMBL" id="JAERRB010000006">
    <property type="protein sequence ID" value="MBL0743094.1"/>
    <property type="molecule type" value="Genomic_DNA"/>
</dbReference>
<dbReference type="RefSeq" id="WP_202012100.1">
    <property type="nucleotide sequence ID" value="NZ_JAERRB010000006.1"/>
</dbReference>
<evidence type="ECO:0000256" key="1">
    <source>
        <dbReference type="SAM" id="SignalP"/>
    </source>
</evidence>
<sequence length="356" mass="38577">MKNLKSTFITTLIGMVFTAHFSLAQTWVGGNLSINVADRGIQFYGSGEKIIGTAGYGIQFQTSGSTPQMTLLNSGYLGIGTTTPTQKLTLGGGGKFRIEDPGNAYSNLIYSFATISNYRSGLVLESNAAINFGLNGPNAVGSPFRWLSSDNSTIDYSTNNGELMRLQKDGKLGLGTVAPSSNFHIYVPSTSTPISGLSVDVQSFVNGTNANNSHFFRVRDVGGNTTAFIVKGTGYVGIATANPDAYLTVNGDVHAKSVRVDLNVAGPDYVFESDYKLPSLFELNAFIQQNKHLPEVPSAKEMEKNGLDLGDMNLILLKKVEELTLYTIQQQKDILAQMEMIKNQQRELELLKAKIK</sequence>
<keyword evidence="3" id="KW-1185">Reference proteome</keyword>
<feature type="chain" id="PRO_5045442177" description="BZIP transcription factor" evidence="1">
    <location>
        <begin position="25"/>
        <end position="356"/>
    </location>
</feature>
<reference evidence="2 3" key="1">
    <citation type="submission" date="2021-01" db="EMBL/GenBank/DDBJ databases">
        <title>Chryseolinea sp. Jin1 Genome sequencing and assembly.</title>
        <authorList>
            <person name="Kim I."/>
        </authorList>
    </citation>
    <scope>NUCLEOTIDE SEQUENCE [LARGE SCALE GENOMIC DNA]</scope>
    <source>
        <strain evidence="2 3">Jin1</strain>
    </source>
</reference>
<keyword evidence="1" id="KW-0732">Signal</keyword>
<gene>
    <name evidence="2" type="ORF">JI741_17825</name>
</gene>
<evidence type="ECO:0000313" key="3">
    <source>
        <dbReference type="Proteomes" id="UP000613030"/>
    </source>
</evidence>
<protein>
    <recommendedName>
        <fullName evidence="4">BZIP transcription factor</fullName>
    </recommendedName>
</protein>
<comment type="caution">
    <text evidence="2">The sequence shown here is derived from an EMBL/GenBank/DDBJ whole genome shotgun (WGS) entry which is preliminary data.</text>
</comment>